<evidence type="ECO:0000313" key="2">
    <source>
        <dbReference type="EMBL" id="RDW83190.1"/>
    </source>
</evidence>
<accession>A0A3D8SA93</accession>
<comment type="caution">
    <text evidence="2">The sequence shown here is derived from an EMBL/GenBank/DDBJ whole genome shotgun (WGS) entry which is preliminary data.</text>
</comment>
<gene>
    <name evidence="2" type="ORF">BP5796_04681</name>
</gene>
<organism evidence="2 3">
    <name type="scientific">Coleophoma crateriformis</name>
    <dbReference type="NCBI Taxonomy" id="565419"/>
    <lineage>
        <taxon>Eukaryota</taxon>
        <taxon>Fungi</taxon>
        <taxon>Dikarya</taxon>
        <taxon>Ascomycota</taxon>
        <taxon>Pezizomycotina</taxon>
        <taxon>Leotiomycetes</taxon>
        <taxon>Helotiales</taxon>
        <taxon>Dermateaceae</taxon>
        <taxon>Coleophoma</taxon>
    </lineage>
</organism>
<evidence type="ECO:0000256" key="1">
    <source>
        <dbReference type="SAM" id="MobiDB-lite"/>
    </source>
</evidence>
<feature type="region of interest" description="Disordered" evidence="1">
    <location>
        <begin position="82"/>
        <end position="105"/>
    </location>
</feature>
<protein>
    <submittedName>
        <fullName evidence="2">Uncharacterized protein</fullName>
    </submittedName>
</protein>
<evidence type="ECO:0000313" key="3">
    <source>
        <dbReference type="Proteomes" id="UP000256328"/>
    </source>
</evidence>
<dbReference type="EMBL" id="PDLN01000006">
    <property type="protein sequence ID" value="RDW83190.1"/>
    <property type="molecule type" value="Genomic_DNA"/>
</dbReference>
<proteinExistence type="predicted"/>
<feature type="compositionally biased region" description="Basic and acidic residues" evidence="1">
    <location>
        <begin position="24"/>
        <end position="38"/>
    </location>
</feature>
<dbReference type="Proteomes" id="UP000256328">
    <property type="component" value="Unassembled WGS sequence"/>
</dbReference>
<feature type="region of interest" description="Disordered" evidence="1">
    <location>
        <begin position="1"/>
        <end position="52"/>
    </location>
</feature>
<dbReference type="AlphaFoldDB" id="A0A3D8SA93"/>
<reference evidence="2 3" key="1">
    <citation type="journal article" date="2018" name="IMA Fungus">
        <title>IMA Genome-F 9: Draft genome sequence of Annulohypoxylon stygium, Aspergillus mulundensis, Berkeleyomyces basicola (syn. Thielaviopsis basicola), Ceratocystis smalleyi, two Cercospora beticola strains, Coleophoma cylindrospora, Fusarium fracticaudum, Phialophora cf. hyalina, and Morchella septimelata.</title>
        <authorList>
            <person name="Wingfield B.D."/>
            <person name="Bills G.F."/>
            <person name="Dong Y."/>
            <person name="Huang W."/>
            <person name="Nel W.J."/>
            <person name="Swalarsk-Parry B.S."/>
            <person name="Vaghefi N."/>
            <person name="Wilken P.M."/>
            <person name="An Z."/>
            <person name="de Beer Z.W."/>
            <person name="De Vos L."/>
            <person name="Chen L."/>
            <person name="Duong T.A."/>
            <person name="Gao Y."/>
            <person name="Hammerbacher A."/>
            <person name="Kikkert J.R."/>
            <person name="Li Y."/>
            <person name="Li H."/>
            <person name="Li K."/>
            <person name="Li Q."/>
            <person name="Liu X."/>
            <person name="Ma X."/>
            <person name="Naidoo K."/>
            <person name="Pethybridge S.J."/>
            <person name="Sun J."/>
            <person name="Steenkamp E.T."/>
            <person name="van der Nest M.A."/>
            <person name="van Wyk S."/>
            <person name="Wingfield M.J."/>
            <person name="Xiong C."/>
            <person name="Yue Q."/>
            <person name="Zhang X."/>
        </authorList>
    </citation>
    <scope>NUCLEOTIDE SEQUENCE [LARGE SCALE GENOMIC DNA]</scope>
    <source>
        <strain evidence="2 3">BP5796</strain>
    </source>
</reference>
<keyword evidence="3" id="KW-1185">Reference proteome</keyword>
<dbReference type="OrthoDB" id="5427304at2759"/>
<sequence>MQDDTSLVNDNKPASLIDTIDVSAHPERYSPRYPDQDRPNTTSREVPPKTKETIPIKLIDTAVTRSDAAGFLRDTGISLKSGQLLDRSPQNRARPARYLQPNPGNRKGRRHLMTADAVARDQCRKVVNEGFDEDPGLATSVSIYQSMWTVT</sequence>
<name>A0A3D8SA93_9HELO</name>